<keyword evidence="6" id="KW-0720">Serine protease</keyword>
<organism evidence="8 9">
    <name type="scientific">Stylosanthes scabra</name>
    <dbReference type="NCBI Taxonomy" id="79078"/>
    <lineage>
        <taxon>Eukaryota</taxon>
        <taxon>Viridiplantae</taxon>
        <taxon>Streptophyta</taxon>
        <taxon>Embryophyta</taxon>
        <taxon>Tracheophyta</taxon>
        <taxon>Spermatophyta</taxon>
        <taxon>Magnoliopsida</taxon>
        <taxon>eudicotyledons</taxon>
        <taxon>Gunneridae</taxon>
        <taxon>Pentapetalae</taxon>
        <taxon>rosids</taxon>
        <taxon>fabids</taxon>
        <taxon>Fabales</taxon>
        <taxon>Fabaceae</taxon>
        <taxon>Papilionoideae</taxon>
        <taxon>50 kb inversion clade</taxon>
        <taxon>dalbergioids sensu lato</taxon>
        <taxon>Dalbergieae</taxon>
        <taxon>Pterocarpus clade</taxon>
        <taxon>Stylosanthes</taxon>
    </lineage>
</organism>
<evidence type="ECO:0000256" key="3">
    <source>
        <dbReference type="ARBA" id="ARBA00022670"/>
    </source>
</evidence>
<evidence type="ECO:0000256" key="1">
    <source>
        <dbReference type="ARBA" id="ARBA00004613"/>
    </source>
</evidence>
<comment type="caution">
    <text evidence="8">The sequence shown here is derived from an EMBL/GenBank/DDBJ whole genome shotgun (WGS) entry which is preliminary data.</text>
</comment>
<dbReference type="EMBL" id="JASCZI010060481">
    <property type="protein sequence ID" value="MED6132615.1"/>
    <property type="molecule type" value="Genomic_DNA"/>
</dbReference>
<keyword evidence="3" id="KW-0645">Protease</keyword>
<dbReference type="SUPFAM" id="SSF52743">
    <property type="entry name" value="Subtilisin-like"/>
    <property type="match status" value="1"/>
</dbReference>
<keyword evidence="9" id="KW-1185">Reference proteome</keyword>
<name>A0ABU6S8R5_9FABA</name>
<dbReference type="Gene3D" id="3.40.50.200">
    <property type="entry name" value="Peptidase S8/S53 domain"/>
    <property type="match status" value="1"/>
</dbReference>
<evidence type="ECO:0000313" key="9">
    <source>
        <dbReference type="Proteomes" id="UP001341840"/>
    </source>
</evidence>
<comment type="subcellular location">
    <subcellularLocation>
        <location evidence="1">Secreted</location>
    </subcellularLocation>
</comment>
<dbReference type="PANTHER" id="PTHR10795">
    <property type="entry name" value="PROPROTEIN CONVERTASE SUBTILISIN/KEXIN"/>
    <property type="match status" value="1"/>
</dbReference>
<accession>A0ABU6S8R5</accession>
<sequence>MHLTATLRRCPAPPKLTLNLSLSIASLSPEPRRRRVQNVAAAASPECALVIHGVDHSFSPRSKPCRLLLRSQFQPGLHRGKEDSLDPNKVKGKLVYSKLGTYGTEAIVKAIGGIGAIIERQKYHDVAQVFMAPSTIVNNSSVMYRAYEIKKPAPFVATFSSRGPNPRSQHILKPDIATPDIDILTLYTFGRSITGLKGTLNSQNLFTLFSGTSMACPHVAGVVAYMLCHLIHIGLLMQLDLPLLPQPKPVSKKINIEA</sequence>
<dbReference type="InterPro" id="IPR036852">
    <property type="entry name" value="Peptidase_S8/S53_dom_sf"/>
</dbReference>
<protein>
    <recommendedName>
        <fullName evidence="7">Peptidase S8/S53 domain-containing protein</fullName>
    </recommendedName>
</protein>
<dbReference type="Proteomes" id="UP001341840">
    <property type="component" value="Unassembled WGS sequence"/>
</dbReference>
<dbReference type="PROSITE" id="PS00138">
    <property type="entry name" value="SUBTILASE_SER"/>
    <property type="match status" value="1"/>
</dbReference>
<keyword evidence="5" id="KW-0378">Hydrolase</keyword>
<evidence type="ECO:0000259" key="7">
    <source>
        <dbReference type="Pfam" id="PF00082"/>
    </source>
</evidence>
<keyword evidence="4" id="KW-0732">Signal</keyword>
<dbReference type="Pfam" id="PF00082">
    <property type="entry name" value="Peptidase_S8"/>
    <property type="match status" value="1"/>
</dbReference>
<evidence type="ECO:0000256" key="2">
    <source>
        <dbReference type="ARBA" id="ARBA00011073"/>
    </source>
</evidence>
<dbReference type="InterPro" id="IPR045051">
    <property type="entry name" value="SBT"/>
</dbReference>
<reference evidence="8 9" key="1">
    <citation type="journal article" date="2023" name="Plants (Basel)">
        <title>Bridging the Gap: Combining Genomics and Transcriptomics Approaches to Understand Stylosanthes scabra, an Orphan Legume from the Brazilian Caatinga.</title>
        <authorList>
            <person name="Ferreira-Neto J.R.C."/>
            <person name="da Silva M.D."/>
            <person name="Binneck E."/>
            <person name="de Melo N.F."/>
            <person name="da Silva R.H."/>
            <person name="de Melo A.L.T.M."/>
            <person name="Pandolfi V."/>
            <person name="Bustamante F.O."/>
            <person name="Brasileiro-Vidal A.C."/>
            <person name="Benko-Iseppon A.M."/>
        </authorList>
    </citation>
    <scope>NUCLEOTIDE SEQUENCE [LARGE SCALE GENOMIC DNA]</scope>
    <source>
        <tissue evidence="8">Leaves</tissue>
    </source>
</reference>
<evidence type="ECO:0000256" key="5">
    <source>
        <dbReference type="ARBA" id="ARBA00022801"/>
    </source>
</evidence>
<evidence type="ECO:0000313" key="8">
    <source>
        <dbReference type="EMBL" id="MED6132615.1"/>
    </source>
</evidence>
<dbReference type="InterPro" id="IPR023828">
    <property type="entry name" value="Peptidase_S8_Ser-AS"/>
</dbReference>
<evidence type="ECO:0000256" key="6">
    <source>
        <dbReference type="ARBA" id="ARBA00022825"/>
    </source>
</evidence>
<gene>
    <name evidence="8" type="ORF">PIB30_020625</name>
</gene>
<evidence type="ECO:0000256" key="4">
    <source>
        <dbReference type="ARBA" id="ARBA00022729"/>
    </source>
</evidence>
<comment type="similarity">
    <text evidence="2">Belongs to the peptidase S8 family.</text>
</comment>
<feature type="domain" description="Peptidase S8/S53" evidence="7">
    <location>
        <begin position="119"/>
        <end position="227"/>
    </location>
</feature>
<proteinExistence type="inferred from homology"/>
<dbReference type="InterPro" id="IPR000209">
    <property type="entry name" value="Peptidase_S8/S53_dom"/>
</dbReference>